<gene>
    <name evidence="3" type="ORF">GCM10007216_00880</name>
</gene>
<name>A0ABQ1NE22_9BACI</name>
<dbReference type="Gene3D" id="3.60.15.10">
    <property type="entry name" value="Ribonuclease Z/Hydroxyacylglutathione hydrolase-like"/>
    <property type="match status" value="1"/>
</dbReference>
<dbReference type="SMART" id="SM00849">
    <property type="entry name" value="Lactamase_B"/>
    <property type="match status" value="1"/>
</dbReference>
<dbReference type="EMBL" id="BMCJ01000001">
    <property type="protein sequence ID" value="GGC74071.1"/>
    <property type="molecule type" value="Genomic_DNA"/>
</dbReference>
<comment type="caution">
    <text evidence="3">The sequence shown here is derived from an EMBL/GenBank/DDBJ whole genome shotgun (WGS) entry which is preliminary data.</text>
</comment>
<organism evidence="3 4">
    <name type="scientific">Thalassobacillus devorans</name>
    <dbReference type="NCBI Taxonomy" id="279813"/>
    <lineage>
        <taxon>Bacteria</taxon>
        <taxon>Bacillati</taxon>
        <taxon>Bacillota</taxon>
        <taxon>Bacilli</taxon>
        <taxon>Bacillales</taxon>
        <taxon>Bacillaceae</taxon>
        <taxon>Thalassobacillus</taxon>
    </lineage>
</organism>
<protein>
    <recommendedName>
        <fullName evidence="2">Metallo-beta-lactamase domain-containing protein</fullName>
    </recommendedName>
</protein>
<sequence>MKVTVIGYWGAYPAVKSATSCYLFEQDNFRLLVDCGSGSMSRLQKFTDPFQLDAVLISHYHQDHIADVGVLQYAWLVQNTLQDTNRKLPIYGHPFDTAKFNSLSHQYTEGKAYDPAETLSIGPFTVKFQETNHPVPCYGMAISHGEDKVVYTADTSFSEEWIPFAEGADLLITDTNFYKGMDGAGPGHMTSEEAGAIAEKAGVHKLLLSHLPHFGEHGQLVKEAKERYEGPVSLAREGWTWKSR</sequence>
<dbReference type="CDD" id="cd07716">
    <property type="entry name" value="RNaseZ_short-form-like_MBL-fold"/>
    <property type="match status" value="1"/>
</dbReference>
<accession>A0ABQ1NE22</accession>
<proteinExistence type="predicted"/>
<dbReference type="PANTHER" id="PTHR46018:SF4">
    <property type="entry name" value="METALLO-HYDROLASE YHFI-RELATED"/>
    <property type="match status" value="1"/>
</dbReference>
<feature type="domain" description="Metallo-beta-lactamase" evidence="2">
    <location>
        <begin position="18"/>
        <end position="188"/>
    </location>
</feature>
<keyword evidence="1" id="KW-0862">Zinc</keyword>
<dbReference type="RefSeq" id="WP_062444258.1">
    <property type="nucleotide sequence ID" value="NZ_BMCJ01000001.1"/>
</dbReference>
<dbReference type="Proteomes" id="UP000619534">
    <property type="component" value="Unassembled WGS sequence"/>
</dbReference>
<evidence type="ECO:0000256" key="1">
    <source>
        <dbReference type="ARBA" id="ARBA00022833"/>
    </source>
</evidence>
<keyword evidence="4" id="KW-1185">Reference proteome</keyword>
<dbReference type="InterPro" id="IPR036866">
    <property type="entry name" value="RibonucZ/Hydroxyglut_hydro"/>
</dbReference>
<dbReference type="Pfam" id="PF12706">
    <property type="entry name" value="Lactamase_B_2"/>
    <property type="match status" value="1"/>
</dbReference>
<dbReference type="InterPro" id="IPR001279">
    <property type="entry name" value="Metallo-B-lactamas"/>
</dbReference>
<dbReference type="SUPFAM" id="SSF56281">
    <property type="entry name" value="Metallo-hydrolase/oxidoreductase"/>
    <property type="match status" value="1"/>
</dbReference>
<evidence type="ECO:0000313" key="4">
    <source>
        <dbReference type="Proteomes" id="UP000619534"/>
    </source>
</evidence>
<evidence type="ECO:0000259" key="2">
    <source>
        <dbReference type="SMART" id="SM00849"/>
    </source>
</evidence>
<dbReference type="PANTHER" id="PTHR46018">
    <property type="entry name" value="ZINC PHOSPHODIESTERASE ELAC PROTEIN 1"/>
    <property type="match status" value="1"/>
</dbReference>
<evidence type="ECO:0000313" key="3">
    <source>
        <dbReference type="EMBL" id="GGC74071.1"/>
    </source>
</evidence>
<reference evidence="4" key="1">
    <citation type="journal article" date="2019" name="Int. J. Syst. Evol. Microbiol.">
        <title>The Global Catalogue of Microorganisms (GCM) 10K type strain sequencing project: providing services to taxonomists for standard genome sequencing and annotation.</title>
        <authorList>
            <consortium name="The Broad Institute Genomics Platform"/>
            <consortium name="The Broad Institute Genome Sequencing Center for Infectious Disease"/>
            <person name="Wu L."/>
            <person name="Ma J."/>
        </authorList>
    </citation>
    <scope>NUCLEOTIDE SEQUENCE [LARGE SCALE GENOMIC DNA]</scope>
    <source>
        <strain evidence="4">CCM 7282</strain>
    </source>
</reference>